<reference evidence="2 3" key="1">
    <citation type="submission" date="2023-02" db="EMBL/GenBank/DDBJ databases">
        <title>Genome sequence of Lacticaseibacillus sp. KACC 23028.</title>
        <authorList>
            <person name="Kim S."/>
            <person name="Heo J."/>
            <person name="Kwon S.-W."/>
        </authorList>
    </citation>
    <scope>NUCLEOTIDE SEQUENCE [LARGE SCALE GENOMIC DNA]</scope>
    <source>
        <strain evidence="2 3">KACC 23028</strain>
    </source>
</reference>
<keyword evidence="3" id="KW-1185">Reference proteome</keyword>
<proteinExistence type="predicted"/>
<dbReference type="Proteomes" id="UP001220377">
    <property type="component" value="Chromosome"/>
</dbReference>
<accession>A0ABY7WQU9</accession>
<evidence type="ECO:0000256" key="1">
    <source>
        <dbReference type="SAM" id="MobiDB-lite"/>
    </source>
</evidence>
<sequence length="57" mass="6371">MVQAGVTSANENGLRVRAATSPQVSSDRQAPVNVHWYRIYAPHFKALMVPYQSSARR</sequence>
<dbReference type="RefSeq" id="WP_274259968.1">
    <property type="nucleotide sequence ID" value="NZ_CP117884.1"/>
</dbReference>
<name>A0ABY7WQU9_9LACO</name>
<organism evidence="2 3">
    <name type="scientific">Lacticaseibacillus pabuli</name>
    <dbReference type="NCBI Taxonomy" id="3025672"/>
    <lineage>
        <taxon>Bacteria</taxon>
        <taxon>Bacillati</taxon>
        <taxon>Bacillota</taxon>
        <taxon>Bacilli</taxon>
        <taxon>Lactobacillales</taxon>
        <taxon>Lactobacillaceae</taxon>
        <taxon>Lacticaseibacillus</taxon>
    </lineage>
</organism>
<dbReference type="EMBL" id="CP117884">
    <property type="protein sequence ID" value="WDF82486.1"/>
    <property type="molecule type" value="Genomic_DNA"/>
</dbReference>
<feature type="region of interest" description="Disordered" evidence="1">
    <location>
        <begin position="1"/>
        <end position="27"/>
    </location>
</feature>
<evidence type="ECO:0000313" key="3">
    <source>
        <dbReference type="Proteomes" id="UP001220377"/>
    </source>
</evidence>
<protein>
    <submittedName>
        <fullName evidence="2">Uncharacterized protein</fullName>
    </submittedName>
</protein>
<evidence type="ECO:0000313" key="2">
    <source>
        <dbReference type="EMBL" id="WDF82486.1"/>
    </source>
</evidence>
<feature type="compositionally biased region" description="Polar residues" evidence="1">
    <location>
        <begin position="1"/>
        <end position="11"/>
    </location>
</feature>
<gene>
    <name evidence="2" type="ORF">PQ472_11415</name>
</gene>